<protein>
    <submittedName>
        <fullName evidence="3">DUF302 domain-containing protein</fullName>
    </submittedName>
</protein>
<feature type="signal peptide" evidence="1">
    <location>
        <begin position="1"/>
        <end position="18"/>
    </location>
</feature>
<dbReference type="PANTHER" id="PTHR38342:SF2">
    <property type="entry name" value="INNER MEMBRANE OR EXPORTED"/>
    <property type="match status" value="1"/>
</dbReference>
<dbReference type="Pfam" id="PF03625">
    <property type="entry name" value="DUF302"/>
    <property type="match status" value="1"/>
</dbReference>
<feature type="domain" description="DUF302" evidence="2">
    <location>
        <begin position="51"/>
        <end position="109"/>
    </location>
</feature>
<comment type="caution">
    <text evidence="3">The sequence shown here is derived from an EMBL/GenBank/DDBJ whole genome shotgun (WGS) entry which is preliminary data.</text>
</comment>
<keyword evidence="1" id="KW-0732">Signal</keyword>
<dbReference type="InterPro" id="IPR035923">
    <property type="entry name" value="TT1751-like_sf"/>
</dbReference>
<feature type="chain" id="PRO_5018335217" evidence="1">
    <location>
        <begin position="19"/>
        <end position="145"/>
    </location>
</feature>
<keyword evidence="4" id="KW-1185">Reference proteome</keyword>
<accession>A0A3N2QYD8</accession>
<dbReference type="EMBL" id="RDRB01000006">
    <property type="protein sequence ID" value="ROU00217.1"/>
    <property type="molecule type" value="Genomic_DNA"/>
</dbReference>
<dbReference type="RefSeq" id="WP_123642766.1">
    <property type="nucleotide sequence ID" value="NZ_ML119086.1"/>
</dbReference>
<proteinExistence type="predicted"/>
<evidence type="ECO:0000259" key="2">
    <source>
        <dbReference type="Pfam" id="PF03625"/>
    </source>
</evidence>
<dbReference type="AlphaFoldDB" id="A0A3N2QYD8"/>
<sequence length="145" mass="15587">MKLPAALTLALAATPALADWERVEAEGSVSEVTDRLEAAVVEAGATVFARVNHAEGAVSVEMDLPDAELLIFGNPRLGTSAMQQDIRAGVVLPLRVLVADVEGQTVLIYEEVEEMFDDTDVDDDAEFVEAMEDALETLTERAARD</sequence>
<dbReference type="SUPFAM" id="SSF103247">
    <property type="entry name" value="TT1751-like"/>
    <property type="match status" value="1"/>
</dbReference>
<dbReference type="CDD" id="cd14797">
    <property type="entry name" value="DUF302"/>
    <property type="match status" value="1"/>
</dbReference>
<evidence type="ECO:0000256" key="1">
    <source>
        <dbReference type="SAM" id="SignalP"/>
    </source>
</evidence>
<name>A0A3N2QYD8_9RHOB</name>
<dbReference type="PANTHER" id="PTHR38342">
    <property type="entry name" value="SLR5037 PROTEIN"/>
    <property type="match status" value="1"/>
</dbReference>
<evidence type="ECO:0000313" key="3">
    <source>
        <dbReference type="EMBL" id="ROU00217.1"/>
    </source>
</evidence>
<evidence type="ECO:0000313" key="4">
    <source>
        <dbReference type="Proteomes" id="UP000268016"/>
    </source>
</evidence>
<reference evidence="3 4" key="1">
    <citation type="submission" date="2018-10" db="EMBL/GenBank/DDBJ databases">
        <title>Histidinibacterium lentulum gen. nov., sp. nov., a marine bacterium from the culture broth of Picochlorum sp. 122.</title>
        <authorList>
            <person name="Wang G."/>
        </authorList>
    </citation>
    <scope>NUCLEOTIDE SEQUENCE [LARGE SCALE GENOMIC DNA]</scope>
    <source>
        <strain evidence="3 4">B17</strain>
    </source>
</reference>
<dbReference type="InterPro" id="IPR005180">
    <property type="entry name" value="DUF302"/>
</dbReference>
<gene>
    <name evidence="3" type="ORF">EAT49_13020</name>
</gene>
<dbReference type="Proteomes" id="UP000268016">
    <property type="component" value="Unassembled WGS sequence"/>
</dbReference>
<dbReference type="Gene3D" id="3.30.310.70">
    <property type="entry name" value="TT1751-like domain"/>
    <property type="match status" value="1"/>
</dbReference>
<organism evidence="3 4">
    <name type="scientific">Histidinibacterium lentulum</name>
    <dbReference type="NCBI Taxonomy" id="2480588"/>
    <lineage>
        <taxon>Bacteria</taxon>
        <taxon>Pseudomonadati</taxon>
        <taxon>Pseudomonadota</taxon>
        <taxon>Alphaproteobacteria</taxon>
        <taxon>Rhodobacterales</taxon>
        <taxon>Paracoccaceae</taxon>
        <taxon>Histidinibacterium</taxon>
    </lineage>
</organism>
<dbReference type="OrthoDB" id="9799367at2"/>